<evidence type="ECO:0000313" key="1">
    <source>
        <dbReference type="Proteomes" id="UP000095286"/>
    </source>
</evidence>
<reference evidence="2" key="1">
    <citation type="submission" date="2016-11" db="UniProtKB">
        <authorList>
            <consortium name="WormBaseParasite"/>
        </authorList>
    </citation>
    <scope>IDENTIFICATION</scope>
    <source>
        <strain evidence="2">KR3021</strain>
    </source>
</reference>
<evidence type="ECO:0000313" key="2">
    <source>
        <dbReference type="WBParaSite" id="RSKR_0000742050.1"/>
    </source>
</evidence>
<dbReference type="Proteomes" id="UP000095286">
    <property type="component" value="Unplaced"/>
</dbReference>
<accession>A0AC35U5E5</accession>
<protein>
    <submittedName>
        <fullName evidence="2">Ground-like domain-containing protein</fullName>
    </submittedName>
</protein>
<proteinExistence type="predicted"/>
<dbReference type="WBParaSite" id="RSKR_0000742050.1">
    <property type="protein sequence ID" value="RSKR_0000742050.1"/>
    <property type="gene ID" value="RSKR_0000742050"/>
</dbReference>
<name>A0AC35U5E5_9BILA</name>
<organism evidence="1 2">
    <name type="scientific">Rhabditophanes sp. KR3021</name>
    <dbReference type="NCBI Taxonomy" id="114890"/>
    <lineage>
        <taxon>Eukaryota</taxon>
        <taxon>Metazoa</taxon>
        <taxon>Ecdysozoa</taxon>
        <taxon>Nematoda</taxon>
        <taxon>Chromadorea</taxon>
        <taxon>Rhabditida</taxon>
        <taxon>Tylenchina</taxon>
        <taxon>Panagrolaimomorpha</taxon>
        <taxon>Strongyloidoidea</taxon>
        <taxon>Alloionematidae</taxon>
        <taxon>Rhabditophanes</taxon>
    </lineage>
</organism>
<sequence>MPSLPAPEFQCVSVPVLKINLPSCPQPCCPSPCGGGGGGFGGGLFGKRKRRSTLSKSNTDCTDIILKTIIQKNIGKDNRISTEMISIALRIHYNETAYFGVTCTPASDSYFSTTIKDYCMETVDGTTCSIVKHNI</sequence>